<dbReference type="Pfam" id="PF01923">
    <property type="entry name" value="Cob_adeno_trans"/>
    <property type="match status" value="1"/>
</dbReference>
<dbReference type="RefSeq" id="WP_379730874.1">
    <property type="nucleotide sequence ID" value="NZ_JBHSWZ010000031.1"/>
</dbReference>
<keyword evidence="7" id="KW-1185">Reference proteome</keyword>
<keyword evidence="3" id="KW-0067">ATP-binding</keyword>
<dbReference type="PANTHER" id="PTHR12213:SF0">
    <property type="entry name" value="CORRINOID ADENOSYLTRANSFERASE MMAB"/>
    <property type="match status" value="1"/>
</dbReference>
<evidence type="ECO:0000256" key="2">
    <source>
        <dbReference type="ARBA" id="ARBA00022741"/>
    </source>
</evidence>
<dbReference type="InterPro" id="IPR016030">
    <property type="entry name" value="CblAdoTrfase-like"/>
</dbReference>
<name>A0ABD6B5U3_9EURY</name>
<gene>
    <name evidence="6" type="ORF">ACFR9S_06430</name>
</gene>
<feature type="region of interest" description="Disordered" evidence="4">
    <location>
        <begin position="1"/>
        <end position="23"/>
    </location>
</feature>
<dbReference type="InterPro" id="IPR036451">
    <property type="entry name" value="CblAdoTrfase-like_sf"/>
</dbReference>
<dbReference type="AlphaFoldDB" id="A0ABD6B5U3"/>
<dbReference type="PANTHER" id="PTHR12213">
    <property type="entry name" value="CORRINOID ADENOSYLTRANSFERASE"/>
    <property type="match status" value="1"/>
</dbReference>
<dbReference type="Gene3D" id="1.20.1200.10">
    <property type="entry name" value="Cobalamin adenosyltransferase-like"/>
    <property type="match status" value="1"/>
</dbReference>
<keyword evidence="1 6" id="KW-0808">Transferase</keyword>
<evidence type="ECO:0000313" key="7">
    <source>
        <dbReference type="Proteomes" id="UP001597111"/>
    </source>
</evidence>
<dbReference type="NCBIfam" id="TIGR00636">
    <property type="entry name" value="PduO_Nterm"/>
    <property type="match status" value="1"/>
</dbReference>
<dbReference type="EC" id="2.5.1.17" evidence="6"/>
<evidence type="ECO:0000259" key="5">
    <source>
        <dbReference type="Pfam" id="PF01923"/>
    </source>
</evidence>
<reference evidence="6 7" key="1">
    <citation type="journal article" date="2019" name="Int. J. Syst. Evol. Microbiol.">
        <title>The Global Catalogue of Microorganisms (GCM) 10K type strain sequencing project: providing services to taxonomists for standard genome sequencing and annotation.</title>
        <authorList>
            <consortium name="The Broad Institute Genomics Platform"/>
            <consortium name="The Broad Institute Genome Sequencing Center for Infectious Disease"/>
            <person name="Wu L."/>
            <person name="Ma J."/>
        </authorList>
    </citation>
    <scope>NUCLEOTIDE SEQUENCE [LARGE SCALE GENOMIC DNA]</scope>
    <source>
        <strain evidence="6 7">CGMCC 1.12285</strain>
    </source>
</reference>
<dbReference type="InterPro" id="IPR029499">
    <property type="entry name" value="PduO-typ"/>
</dbReference>
<dbReference type="GO" id="GO:0008817">
    <property type="term" value="F:corrinoid adenosyltransferase activity"/>
    <property type="evidence" value="ECO:0007669"/>
    <property type="project" value="UniProtKB-EC"/>
</dbReference>
<sequence>MTVYTGRGDNGNTDLRGGDRVSKTHPRIEAYGTVDELNALLGRVRPAPAGDVDDTLEAVQNHLFVLQAELADPESHEETPEITDEHVELLEEWIDDAEAELPKQDSFLLPGGTDTGSALHHACTVCRRAERRAVVLDEMSAPLDPLVVTYLNRLSDLLYTYSRLSNHREGSIPDQPTYELQPD</sequence>
<comment type="caution">
    <text evidence="6">The sequence shown here is derived from an EMBL/GenBank/DDBJ whole genome shotgun (WGS) entry which is preliminary data.</text>
</comment>
<dbReference type="Proteomes" id="UP001597111">
    <property type="component" value="Unassembled WGS sequence"/>
</dbReference>
<dbReference type="SUPFAM" id="SSF89028">
    <property type="entry name" value="Cobalamin adenosyltransferase-like"/>
    <property type="match status" value="1"/>
</dbReference>
<keyword evidence="2" id="KW-0547">Nucleotide-binding</keyword>
<proteinExistence type="predicted"/>
<evidence type="ECO:0000256" key="1">
    <source>
        <dbReference type="ARBA" id="ARBA00022679"/>
    </source>
</evidence>
<evidence type="ECO:0000256" key="3">
    <source>
        <dbReference type="ARBA" id="ARBA00022840"/>
    </source>
</evidence>
<protein>
    <submittedName>
        <fullName evidence="6">Cob(I)yrinic acid a,c-diamide adenosyltransferase</fullName>
        <ecNumber evidence="6">2.5.1.17</ecNumber>
    </submittedName>
</protein>
<evidence type="ECO:0000313" key="6">
    <source>
        <dbReference type="EMBL" id="MFD1525941.1"/>
    </source>
</evidence>
<dbReference type="EMBL" id="JBHUDH010000053">
    <property type="protein sequence ID" value="MFD1525941.1"/>
    <property type="molecule type" value="Genomic_DNA"/>
</dbReference>
<feature type="domain" description="Cobalamin adenosyltransferase-like" evidence="5">
    <location>
        <begin position="3"/>
        <end position="164"/>
    </location>
</feature>
<accession>A0ABD6B5U3</accession>
<evidence type="ECO:0000256" key="4">
    <source>
        <dbReference type="SAM" id="MobiDB-lite"/>
    </source>
</evidence>
<organism evidence="6 7">
    <name type="scientific">Halolamina salina</name>
    <dbReference type="NCBI Taxonomy" id="1220023"/>
    <lineage>
        <taxon>Archaea</taxon>
        <taxon>Methanobacteriati</taxon>
        <taxon>Methanobacteriota</taxon>
        <taxon>Stenosarchaea group</taxon>
        <taxon>Halobacteria</taxon>
        <taxon>Halobacteriales</taxon>
        <taxon>Haloferacaceae</taxon>
    </lineage>
</organism>
<dbReference type="GO" id="GO:0005524">
    <property type="term" value="F:ATP binding"/>
    <property type="evidence" value="ECO:0007669"/>
    <property type="project" value="UniProtKB-KW"/>
</dbReference>